<dbReference type="EMBL" id="CP000583">
    <property type="protein sequence ID" value="ABO95171.1"/>
    <property type="molecule type" value="Genomic_DNA"/>
</dbReference>
<proteinExistence type="predicted"/>
<dbReference type="Gramene" id="ABO95171">
    <property type="protein sequence ID" value="ABO95171"/>
    <property type="gene ID" value="OSTLU_14501"/>
</dbReference>
<dbReference type="GeneID" id="5000809"/>
<dbReference type="Proteomes" id="UP000001568">
    <property type="component" value="Chromosome 3"/>
</dbReference>
<name>A4RU10_OSTLU</name>
<keyword evidence="3" id="KW-1185">Reference proteome</keyword>
<dbReference type="RefSeq" id="XP_001416878.1">
    <property type="nucleotide sequence ID" value="XM_001416841.1"/>
</dbReference>
<evidence type="ECO:0000256" key="1">
    <source>
        <dbReference type="SAM" id="MobiDB-lite"/>
    </source>
</evidence>
<dbReference type="AlphaFoldDB" id="A4RU10"/>
<accession>A4RU10</accession>
<protein>
    <submittedName>
        <fullName evidence="2">Uncharacterized protein</fullName>
    </submittedName>
</protein>
<evidence type="ECO:0000313" key="3">
    <source>
        <dbReference type="Proteomes" id="UP000001568"/>
    </source>
</evidence>
<sequence>MSRREAILARAAALAESSSDDADASTRDVDGVQPLGRRRTFVPLEELTRERKDAPFRPPGDRRAAARAADDGARGTAAPARAPSTAPSTPNAVDAEAWAKEDAKLLMHLPESERPMVTQAFSMRAPAKVPRAVRQRFLNALAARKLRSRANVGVRERVSEAWISAHPDERKSAVEEAVKEEMKLHAKATSKATYRNLSAQLMLRGGESAKAEPGALKQDYECSAANDIDLTRCSTVRGDEAVEFFIAACKHRDGSAHRAANVDEVKVEVGGEEDVDAEESEALDEACDAATRIDEPINEVAGKKITHSAVEVAVRKLCCDYVQLLVDTGACEAALASIVEQKVVKKVMTRHQNDRDDSFLIKESASIRKLVASQLKHENARRATT</sequence>
<feature type="compositionally biased region" description="Basic and acidic residues" evidence="1">
    <location>
        <begin position="46"/>
        <end position="73"/>
    </location>
</feature>
<reference evidence="2 3" key="1">
    <citation type="journal article" date="2007" name="Proc. Natl. Acad. Sci. U.S.A.">
        <title>The tiny eukaryote Ostreococcus provides genomic insights into the paradox of plankton speciation.</title>
        <authorList>
            <person name="Palenik B."/>
            <person name="Grimwood J."/>
            <person name="Aerts A."/>
            <person name="Rouze P."/>
            <person name="Salamov A."/>
            <person name="Putnam N."/>
            <person name="Dupont C."/>
            <person name="Jorgensen R."/>
            <person name="Derelle E."/>
            <person name="Rombauts S."/>
            <person name="Zhou K."/>
            <person name="Otillar R."/>
            <person name="Merchant S.S."/>
            <person name="Podell S."/>
            <person name="Gaasterland T."/>
            <person name="Napoli C."/>
            <person name="Gendler K."/>
            <person name="Manuell A."/>
            <person name="Tai V."/>
            <person name="Vallon O."/>
            <person name="Piganeau G."/>
            <person name="Jancek S."/>
            <person name="Heijde M."/>
            <person name="Jabbari K."/>
            <person name="Bowler C."/>
            <person name="Lohr M."/>
            <person name="Robbens S."/>
            <person name="Werner G."/>
            <person name="Dubchak I."/>
            <person name="Pazour G.J."/>
            <person name="Ren Q."/>
            <person name="Paulsen I."/>
            <person name="Delwiche C."/>
            <person name="Schmutz J."/>
            <person name="Rokhsar D."/>
            <person name="Van de Peer Y."/>
            <person name="Moreau H."/>
            <person name="Grigoriev I.V."/>
        </authorList>
    </citation>
    <scope>NUCLEOTIDE SEQUENCE [LARGE SCALE GENOMIC DNA]</scope>
    <source>
        <strain evidence="2 3">CCE9901</strain>
    </source>
</reference>
<dbReference type="KEGG" id="olu:OSTLU_14501"/>
<dbReference type="HOGENOM" id="CLU_718428_0_0_1"/>
<dbReference type="OrthoDB" id="10557320at2759"/>
<evidence type="ECO:0000313" key="2">
    <source>
        <dbReference type="EMBL" id="ABO95171.1"/>
    </source>
</evidence>
<gene>
    <name evidence="2" type="ORF">OSTLU_14501</name>
</gene>
<feature type="compositionally biased region" description="Low complexity" evidence="1">
    <location>
        <begin position="74"/>
        <end position="90"/>
    </location>
</feature>
<feature type="region of interest" description="Disordered" evidence="1">
    <location>
        <begin position="15"/>
        <end position="92"/>
    </location>
</feature>
<organism evidence="2 3">
    <name type="scientific">Ostreococcus lucimarinus (strain CCE9901)</name>
    <dbReference type="NCBI Taxonomy" id="436017"/>
    <lineage>
        <taxon>Eukaryota</taxon>
        <taxon>Viridiplantae</taxon>
        <taxon>Chlorophyta</taxon>
        <taxon>Mamiellophyceae</taxon>
        <taxon>Mamiellales</taxon>
        <taxon>Bathycoccaceae</taxon>
        <taxon>Ostreococcus</taxon>
    </lineage>
</organism>